<feature type="transmembrane region" description="Helical" evidence="8">
    <location>
        <begin position="234"/>
        <end position="254"/>
    </location>
</feature>
<keyword evidence="2" id="KW-0813">Transport</keyword>
<feature type="transmembrane region" description="Helical" evidence="8">
    <location>
        <begin position="59"/>
        <end position="82"/>
    </location>
</feature>
<feature type="transmembrane region" description="Helical" evidence="8">
    <location>
        <begin position="308"/>
        <end position="328"/>
    </location>
</feature>
<evidence type="ECO:0000256" key="7">
    <source>
        <dbReference type="ARBA" id="ARBA00049663"/>
    </source>
</evidence>
<evidence type="ECO:0000256" key="5">
    <source>
        <dbReference type="ARBA" id="ARBA00022989"/>
    </source>
</evidence>
<feature type="transmembrane region" description="Helical" evidence="8">
    <location>
        <begin position="5"/>
        <end position="24"/>
    </location>
</feature>
<keyword evidence="5 8" id="KW-1133">Transmembrane helix</keyword>
<comment type="similarity">
    <text evidence="7">Belongs to the GntP permease family.</text>
</comment>
<evidence type="ECO:0000256" key="8">
    <source>
        <dbReference type="SAM" id="Phobius"/>
    </source>
</evidence>
<feature type="transmembrane region" description="Helical" evidence="8">
    <location>
        <begin position="30"/>
        <end position="47"/>
    </location>
</feature>
<feature type="transmembrane region" description="Helical" evidence="8">
    <location>
        <begin position="274"/>
        <end position="296"/>
    </location>
</feature>
<keyword evidence="4 8" id="KW-0812">Transmembrane</keyword>
<organism evidence="9 10">
    <name type="scientific">Priestia aryabhattai</name>
    <name type="common">Bacillus aryabhattai</name>
    <dbReference type="NCBI Taxonomy" id="412384"/>
    <lineage>
        <taxon>Bacteria</taxon>
        <taxon>Bacillati</taxon>
        <taxon>Bacillota</taxon>
        <taxon>Bacilli</taxon>
        <taxon>Bacillales</taxon>
        <taxon>Bacillaceae</taxon>
        <taxon>Priestia</taxon>
    </lineage>
</organism>
<dbReference type="GO" id="GO:0005886">
    <property type="term" value="C:plasma membrane"/>
    <property type="evidence" value="ECO:0007669"/>
    <property type="project" value="UniProtKB-SubCell"/>
</dbReference>
<keyword evidence="3" id="KW-1003">Cell membrane</keyword>
<gene>
    <name evidence="9" type="ORF">ABDD91_17915</name>
</gene>
<comment type="subcellular location">
    <subcellularLocation>
        <location evidence="1">Cell membrane</location>
        <topology evidence="1">Multi-pass membrane protein</topology>
    </subcellularLocation>
</comment>
<feature type="transmembrane region" description="Helical" evidence="8">
    <location>
        <begin position="180"/>
        <end position="199"/>
    </location>
</feature>
<accession>A0ABD5KU23</accession>
<dbReference type="PANTHER" id="PTHR30354">
    <property type="entry name" value="GNT FAMILY GLUCONATE TRANSPORTER"/>
    <property type="match status" value="1"/>
</dbReference>
<feature type="transmembrane region" description="Helical" evidence="8">
    <location>
        <begin position="142"/>
        <end position="160"/>
    </location>
</feature>
<dbReference type="PIRSF" id="PIRSF002746">
    <property type="entry name" value="Gluconate_transporter"/>
    <property type="match status" value="1"/>
</dbReference>
<protein>
    <submittedName>
        <fullName evidence="9">GntP family permease</fullName>
    </submittedName>
</protein>
<evidence type="ECO:0000256" key="6">
    <source>
        <dbReference type="ARBA" id="ARBA00023136"/>
    </source>
</evidence>
<feature type="transmembrane region" description="Helical" evidence="8">
    <location>
        <begin position="102"/>
        <end position="135"/>
    </location>
</feature>
<evidence type="ECO:0000313" key="9">
    <source>
        <dbReference type="EMBL" id="MEN3154728.1"/>
    </source>
</evidence>
<feature type="transmembrane region" description="Helical" evidence="8">
    <location>
        <begin position="454"/>
        <end position="474"/>
    </location>
</feature>
<dbReference type="AlphaFoldDB" id="A0ABD5KU23"/>
<evidence type="ECO:0000256" key="4">
    <source>
        <dbReference type="ARBA" id="ARBA00022692"/>
    </source>
</evidence>
<dbReference type="NCBIfam" id="TIGR00791">
    <property type="entry name" value="gntP"/>
    <property type="match status" value="1"/>
</dbReference>
<evidence type="ECO:0000256" key="2">
    <source>
        <dbReference type="ARBA" id="ARBA00022448"/>
    </source>
</evidence>
<sequence length="490" mass="51947">MFWRYIMPLFIVAIGIILLLILITGFKLNTFVSLIIVSFVVSLALGMPMEKVVTSIEAGLGGTLGHIALIFGLGAMLGRLIADAGGAQRIAMTLINKFGEKRIQWAVVVASFIVGIALFFEVGLVLLIPIVFSIAKELRASILHLGIPMAAALLATHSFLPPHPGPTVIAGEYGADIGLVLLYGIIVAIPTVIIAGPLYTKMAKKIVPDAFKKTGNIASLGEQKTFKLNETPGFGISVLTAMFPVLLMSISTILDMIQKSVGFEDDTTIEIIRLIGNPSSAMLISLILAFYTMGIARNTPIKEVMNSCASSIAAIGMMLLIIGGGGAFKQVLIDGGVGDYVAELFKGTSMSPIILAWVVAALLRISLGSATVAAISTAGLVIPMLSQYDANLALVTLATGAGSSICSHVNDAGFWMIKEYFGLSMKETFSTWTILSTITSIAGLGFILLLDTSVIISIILIISISTVAMYLSIFNKPFKQPKDKNDVLDV</sequence>
<evidence type="ECO:0000313" key="10">
    <source>
        <dbReference type="Proteomes" id="UP001418804"/>
    </source>
</evidence>
<proteinExistence type="inferred from homology"/>
<reference evidence="9 10" key="2">
    <citation type="submission" date="2024-05" db="EMBL/GenBank/DDBJ databases">
        <authorList>
            <person name="Zheng X."/>
        </authorList>
    </citation>
    <scope>NUCLEOTIDE SEQUENCE [LARGE SCALE GENOMIC DNA]</scope>
    <source>
        <strain evidence="9 10">C4-10</strain>
    </source>
</reference>
<keyword evidence="6 8" id="KW-0472">Membrane</keyword>
<dbReference type="InterPro" id="IPR003474">
    <property type="entry name" value="Glcn_transporter"/>
</dbReference>
<feature type="transmembrane region" description="Helical" evidence="8">
    <location>
        <begin position="429"/>
        <end position="448"/>
    </location>
</feature>
<evidence type="ECO:0000256" key="1">
    <source>
        <dbReference type="ARBA" id="ARBA00004651"/>
    </source>
</evidence>
<dbReference type="PANTHER" id="PTHR30354:SF22">
    <property type="entry name" value="HIGH-AFFINITY GLUCONATE TRANSPORTER"/>
    <property type="match status" value="1"/>
</dbReference>
<comment type="caution">
    <text evidence="9">The sequence shown here is derived from an EMBL/GenBank/DDBJ whole genome shotgun (WGS) entry which is preliminary data.</text>
</comment>
<dbReference type="Proteomes" id="UP001418804">
    <property type="component" value="Unassembled WGS sequence"/>
</dbReference>
<dbReference type="Pfam" id="PF02447">
    <property type="entry name" value="GntP_permease"/>
    <property type="match status" value="1"/>
</dbReference>
<evidence type="ECO:0000256" key="3">
    <source>
        <dbReference type="ARBA" id="ARBA00022475"/>
    </source>
</evidence>
<dbReference type="EMBL" id="JBDIVD010000001">
    <property type="protein sequence ID" value="MEN3154728.1"/>
    <property type="molecule type" value="Genomic_DNA"/>
</dbReference>
<name>A0ABD5KU23_PRIAR</name>
<reference evidence="9 10" key="1">
    <citation type="submission" date="2024-05" db="EMBL/GenBank/DDBJ databases">
        <title>The mechanism of isolation and screening of efficient mineral weathering bacteria priestia aryabhattai c4-10 with weathered biotite.</title>
        <authorList>
            <person name="Yang S."/>
        </authorList>
    </citation>
    <scope>NUCLEOTIDE SEQUENCE [LARGE SCALE GENOMIC DNA]</scope>
    <source>
        <strain evidence="9 10">C4-10</strain>
    </source>
</reference>